<proteinExistence type="predicted"/>
<feature type="region of interest" description="Disordered" evidence="1">
    <location>
        <begin position="62"/>
        <end position="83"/>
    </location>
</feature>
<accession>A0A7X1TSS9</accession>
<evidence type="ECO:0000313" key="2">
    <source>
        <dbReference type="EMBL" id="MPY68158.1"/>
    </source>
</evidence>
<dbReference type="Pfam" id="PF11213">
    <property type="entry name" value="DUF3006"/>
    <property type="match status" value="1"/>
</dbReference>
<dbReference type="Proteomes" id="UP000484842">
    <property type="component" value="Unassembled WGS sequence"/>
</dbReference>
<dbReference type="InterPro" id="IPR021377">
    <property type="entry name" value="DUF3006"/>
</dbReference>
<reference evidence="2 3" key="1">
    <citation type="submission" date="2019-10" db="EMBL/GenBank/DDBJ databases">
        <title>Deinococcus sp. isolated from soil.</title>
        <authorList>
            <person name="Li Y."/>
            <person name="Wang J."/>
        </authorList>
    </citation>
    <scope>NUCLEOTIDE SEQUENCE [LARGE SCALE GENOMIC DNA]</scope>
    <source>
        <strain evidence="2 3">SDU3-2</strain>
    </source>
</reference>
<protein>
    <submittedName>
        <fullName evidence="2">DUF3006 domain-containing protein</fullName>
    </submittedName>
</protein>
<comment type="caution">
    <text evidence="2">The sequence shown here is derived from an EMBL/GenBank/DDBJ whole genome shotgun (WGS) entry which is preliminary data.</text>
</comment>
<gene>
    <name evidence="2" type="ORF">F8S09_16000</name>
</gene>
<organism evidence="2 3">
    <name type="scientific">Deinococcus terrestris</name>
    <dbReference type="NCBI Taxonomy" id="2651870"/>
    <lineage>
        <taxon>Bacteria</taxon>
        <taxon>Thermotogati</taxon>
        <taxon>Deinococcota</taxon>
        <taxon>Deinococci</taxon>
        <taxon>Deinococcales</taxon>
        <taxon>Deinococcaceae</taxon>
        <taxon>Deinococcus</taxon>
    </lineage>
</organism>
<sequence length="83" mass="8975">MHLVVDGIEGTVARVELPDGTTADWDLASLPRGVREGDVVRLHVEHGDLEIEIDHAETARRRGEAQAQLDALNQATPGGEIDL</sequence>
<dbReference type="EMBL" id="WBSL01000016">
    <property type="protein sequence ID" value="MPY68158.1"/>
    <property type="molecule type" value="Genomic_DNA"/>
</dbReference>
<keyword evidence="3" id="KW-1185">Reference proteome</keyword>
<dbReference type="AlphaFoldDB" id="A0A7X1TSS9"/>
<name>A0A7X1TSS9_9DEIO</name>
<evidence type="ECO:0000313" key="3">
    <source>
        <dbReference type="Proteomes" id="UP000484842"/>
    </source>
</evidence>
<evidence type="ECO:0000256" key="1">
    <source>
        <dbReference type="SAM" id="MobiDB-lite"/>
    </source>
</evidence>